<name>A0A411HQJ0_9GAMM</name>
<evidence type="ECO:0008006" key="3">
    <source>
        <dbReference type="Google" id="ProtNLM"/>
    </source>
</evidence>
<sequence length="1039" mass="113533">MLCLSSAIAALAEPIASVDATLFQDLHWRLIGPFRGGRVLAISGVPNEPSHFYFGSVNGGVWETHDSARTWQPIFDGQSIGSIGAIALAPSNPKVIYVGSGEADMRSDIAQGNGMYKSVDGGKQWSHIGLDDTQQIGRVLIDPNDPNLVYVAALGHPYGANAERGVFRSRDGGKSWQNVLFKNADTGAIDLAFEPGNARVIYATLWQTRRTPWNIYPPSSGPGGGVYKSIDGGDHWTEITSHGLPKQVGHVGLAIAPSEPQRVYAMVDAVDGGLYRSDDGGANFVRIGTDARIWTRGWYFGGITVDPKNPDIVYACNTNLYRSVDGGKTFVPSKGAPGGDDYHSLWIDPNDPQRQMLGVDQGAVVSLNGGATWSSWFNQPTGQFYHVITDTRFPYWVYGAQQDSGAAAVPSRSNSIDGINMTQFRETTAGGESGNIAPDPDDPDVIYGGNVDKLDLRTQQTQDIDPTFAFPDHHRSVWTLPLTFSHRDDKVLYFANQRLYRTADKGEHWQQISADLTRENPAVPKTLDAPTVANNEQLGPRRGVIYAIAPSRLVDHDIWVGTDDGLIWRTRDEGQHWSNITPKALGSWDKIGIIDTSHFDAETAYVAIDRHRLDDFKPYIYRTRDGGKSWQLIANGIAANSFANAVREDPQRRGLLYAGTEKGVYVSFDDGDHWQPLQQNLPVTSVRDIDVHDNDLVIATHGRAFWIMDDISPLRQLDATSANTTARLFAPATVQRLRPSGFTGSPMPRDEPLVLNPPDGVYLDYVLKTASSKPITLTIFDAQGGLVRRYSSADAAPKLDPAKLEVAPEWFESPTVLSTGAGMHRFVWPLRYAAAPALADGNVYANGVWAPPGKYTVELGVDGERKTQSFNVEADPRISLPQAAYVQQFKLARKLEASRAKLATANREAEKLDKALTAPREKADARIAKNIDLLRAHIAEITGTHDPANPGNLWYLPPKSLSSLRYLGAALDKLDLAVSNVDAAPTADAKTGYAKLDASLAKTLAEWQQAKDKELAALNTQLQAAKQPEIVLDKTTLDN</sequence>
<dbReference type="Gene3D" id="2.130.10.10">
    <property type="entry name" value="YVTN repeat-like/Quinoprotein amine dehydrogenase"/>
    <property type="match status" value="4"/>
</dbReference>
<dbReference type="PANTHER" id="PTHR43739:SF5">
    <property type="entry name" value="EXO-ALPHA-SIALIDASE"/>
    <property type="match status" value="1"/>
</dbReference>
<dbReference type="InterPro" id="IPR052025">
    <property type="entry name" value="Xyloglucanase_GH74"/>
</dbReference>
<dbReference type="GO" id="GO:0010411">
    <property type="term" value="P:xyloglucan metabolic process"/>
    <property type="evidence" value="ECO:0007669"/>
    <property type="project" value="TreeGrafter"/>
</dbReference>
<keyword evidence="2" id="KW-1185">Reference proteome</keyword>
<protein>
    <recommendedName>
        <fullName evidence="3">Sortilin N-terminal domain-containing protein</fullName>
    </recommendedName>
</protein>
<gene>
    <name evidence="1" type="ORF">ELE36_18275</name>
</gene>
<reference evidence="1 2" key="1">
    <citation type="submission" date="2019-01" db="EMBL/GenBank/DDBJ databases">
        <title>Pseudolysobacter antarctica gen. nov., sp. nov., isolated from Fildes Peninsula, Antarctica.</title>
        <authorList>
            <person name="Wei Z."/>
            <person name="Peng F."/>
        </authorList>
    </citation>
    <scope>NUCLEOTIDE SEQUENCE [LARGE SCALE GENOMIC DNA]</scope>
    <source>
        <strain evidence="1 2">AQ6-296</strain>
    </source>
</reference>
<dbReference type="PANTHER" id="PTHR43739">
    <property type="entry name" value="XYLOGLUCANASE (EUROFUNG)"/>
    <property type="match status" value="1"/>
</dbReference>
<accession>A0A411HQJ0</accession>
<evidence type="ECO:0000313" key="1">
    <source>
        <dbReference type="EMBL" id="QBB72768.1"/>
    </source>
</evidence>
<dbReference type="EMBL" id="CP035704">
    <property type="protein sequence ID" value="QBB72768.1"/>
    <property type="molecule type" value="Genomic_DNA"/>
</dbReference>
<dbReference type="SUPFAM" id="SSF110296">
    <property type="entry name" value="Oligoxyloglucan reducing end-specific cellobiohydrolase"/>
    <property type="match status" value="1"/>
</dbReference>
<dbReference type="SUPFAM" id="SSF50939">
    <property type="entry name" value="Sialidases"/>
    <property type="match status" value="1"/>
</dbReference>
<evidence type="ECO:0000313" key="2">
    <source>
        <dbReference type="Proteomes" id="UP000291562"/>
    </source>
</evidence>
<dbReference type="KEGG" id="xbc:ELE36_18275"/>
<organism evidence="1 2">
    <name type="scientific">Pseudolysobacter antarcticus</name>
    <dbReference type="NCBI Taxonomy" id="2511995"/>
    <lineage>
        <taxon>Bacteria</taxon>
        <taxon>Pseudomonadati</taxon>
        <taxon>Pseudomonadota</taxon>
        <taxon>Gammaproteobacteria</taxon>
        <taxon>Lysobacterales</taxon>
        <taxon>Rhodanobacteraceae</taxon>
        <taxon>Pseudolysobacter</taxon>
    </lineage>
</organism>
<proteinExistence type="predicted"/>
<dbReference type="OrthoDB" id="5711096at2"/>
<dbReference type="CDD" id="cd15482">
    <property type="entry name" value="Sialidase_non-viral"/>
    <property type="match status" value="1"/>
</dbReference>
<dbReference type="InterPro" id="IPR036278">
    <property type="entry name" value="Sialidase_sf"/>
</dbReference>
<dbReference type="InterPro" id="IPR015943">
    <property type="entry name" value="WD40/YVTN_repeat-like_dom_sf"/>
</dbReference>
<dbReference type="AlphaFoldDB" id="A0A411HQJ0"/>
<dbReference type="Proteomes" id="UP000291562">
    <property type="component" value="Chromosome"/>
</dbReference>